<evidence type="ECO:0000313" key="2">
    <source>
        <dbReference type="Proteomes" id="UP000182062"/>
    </source>
</evidence>
<dbReference type="OrthoDB" id="1701341at2"/>
<dbReference type="EMBL" id="MINN01000085">
    <property type="protein sequence ID" value="OIU71049.1"/>
    <property type="molecule type" value="Genomic_DNA"/>
</dbReference>
<gene>
    <name evidence="1" type="ORF">BHE18_08350</name>
</gene>
<organism evidence="1 2">
    <name type="scientific">Rossellomorea aquimaris</name>
    <dbReference type="NCBI Taxonomy" id="189382"/>
    <lineage>
        <taxon>Bacteria</taxon>
        <taxon>Bacillati</taxon>
        <taxon>Bacillota</taxon>
        <taxon>Bacilli</taxon>
        <taxon>Bacillales</taxon>
        <taxon>Bacillaceae</taxon>
        <taxon>Rossellomorea</taxon>
    </lineage>
</organism>
<dbReference type="Gene3D" id="1.10.246.150">
    <property type="match status" value="1"/>
</dbReference>
<keyword evidence="2" id="KW-1185">Reference proteome</keyword>
<dbReference type="InterPro" id="IPR021146">
    <property type="entry name" value="Phage_gp6-like_head-tail"/>
</dbReference>
<dbReference type="RefSeq" id="WP_032087705.1">
    <property type="nucleotide sequence ID" value="NZ_MINN01000085.1"/>
</dbReference>
<evidence type="ECO:0008006" key="3">
    <source>
        <dbReference type="Google" id="ProtNLM"/>
    </source>
</evidence>
<dbReference type="AlphaFoldDB" id="A0A1J6WYR5"/>
<proteinExistence type="predicted"/>
<name>A0A1J6WYR5_9BACI</name>
<dbReference type="Proteomes" id="UP000182062">
    <property type="component" value="Unassembled WGS sequence"/>
</dbReference>
<dbReference type="Pfam" id="PF05135">
    <property type="entry name" value="Phage_connect_1"/>
    <property type="match status" value="1"/>
</dbReference>
<dbReference type="InterPro" id="IPR053746">
    <property type="entry name" value="Viral_HT_Connector_Assembly"/>
</dbReference>
<comment type="caution">
    <text evidence="1">The sequence shown here is derived from an EMBL/GenBank/DDBJ whole genome shotgun (WGS) entry which is preliminary data.</text>
</comment>
<accession>A0A1J6WYR5</accession>
<protein>
    <recommendedName>
        <fullName evidence="3">Phage gp6-like head-tail connector protein</fullName>
    </recommendedName>
</protein>
<reference evidence="1 2" key="1">
    <citation type="submission" date="2016-09" db="EMBL/GenBank/DDBJ databases">
        <title>Bacillus aquimaris SAMM genome sequence reveals colonization and biosurfactant production capacities.</title>
        <authorList>
            <person name="Waghmode S.R."/>
            <person name="Suryavanshi M.V."/>
        </authorList>
    </citation>
    <scope>NUCLEOTIDE SEQUENCE [LARGE SCALE GENOMIC DNA]</scope>
    <source>
        <strain evidence="1 2">SAMM</strain>
    </source>
</reference>
<sequence length="110" mass="12533">MTIKENVKIIVGVQDDLQDSQIDRLIANVEARLLVWLKQNAGMTAIPEELMFIVEELVVNRYNKIGSEGMKSESIEGRSVSFTEDDFKPYQSILETYIPKTETAGKVMFF</sequence>
<evidence type="ECO:0000313" key="1">
    <source>
        <dbReference type="EMBL" id="OIU71049.1"/>
    </source>
</evidence>